<dbReference type="InterPro" id="IPR008988">
    <property type="entry name" value="Transcriptional_repressor_C"/>
</dbReference>
<accession>A0A1H6K281</accession>
<dbReference type="Proteomes" id="UP000198559">
    <property type="component" value="Unassembled WGS sequence"/>
</dbReference>
<reference evidence="4" key="1">
    <citation type="submission" date="2016-06" db="EMBL/GenBank/DDBJ databases">
        <authorList>
            <person name="Petersen J."/>
            <person name="Sayavedra L."/>
        </authorList>
    </citation>
    <scope>NUCLEOTIDE SEQUENCE [LARGE SCALE GENOMIC DNA]</scope>
    <source>
        <strain evidence="4">BazSymB</strain>
    </source>
</reference>
<protein>
    <submittedName>
        <fullName evidence="3">Protein containing Ferrous iron transporter,FeoA subunit domain</fullName>
    </submittedName>
</protein>
<dbReference type="Gene3D" id="2.30.30.90">
    <property type="match status" value="1"/>
</dbReference>
<dbReference type="OrthoDB" id="7067852at2"/>
<dbReference type="GO" id="GO:0046914">
    <property type="term" value="F:transition metal ion binding"/>
    <property type="evidence" value="ECO:0007669"/>
    <property type="project" value="InterPro"/>
</dbReference>
<keyword evidence="1" id="KW-0408">Iron</keyword>
<evidence type="ECO:0000256" key="1">
    <source>
        <dbReference type="ARBA" id="ARBA00023004"/>
    </source>
</evidence>
<dbReference type="STRING" id="235205.BAZSYMB_SCAFFOLD00070_0"/>
<gene>
    <name evidence="3" type="ORF">BAZSYMB_SCAFFOLD00070_0</name>
</gene>
<evidence type="ECO:0000313" key="3">
    <source>
        <dbReference type="EMBL" id="SEH66423.1"/>
    </source>
</evidence>
<proteinExistence type="predicted"/>
<dbReference type="InterPro" id="IPR038157">
    <property type="entry name" value="FeoA_core_dom"/>
</dbReference>
<feature type="domain" description="Ferrous iron transporter FeoA-like" evidence="2">
    <location>
        <begin position="4"/>
        <end position="71"/>
    </location>
</feature>
<evidence type="ECO:0000313" key="4">
    <source>
        <dbReference type="Proteomes" id="UP000198559"/>
    </source>
</evidence>
<dbReference type="InterPro" id="IPR007167">
    <property type="entry name" value="Fe-transptr_FeoA-like"/>
</dbReference>
<dbReference type="SUPFAM" id="SSF50037">
    <property type="entry name" value="C-terminal domain of transcriptional repressors"/>
    <property type="match status" value="1"/>
</dbReference>
<sequence>MELLSNQKTGCLCEINSIELPHPKKIKLLGLGIKSGLSVSVLRNRGGDMVLAFGNARVSVGRTIAHLIKVTIL</sequence>
<dbReference type="Pfam" id="PF04023">
    <property type="entry name" value="FeoA"/>
    <property type="match status" value="1"/>
</dbReference>
<dbReference type="EMBL" id="CVUD02000079">
    <property type="protein sequence ID" value="SEH66423.1"/>
    <property type="molecule type" value="Genomic_DNA"/>
</dbReference>
<organism evidence="3 4">
    <name type="scientific">Bathymodiolus azoricus thioautotrophic gill symbiont</name>
    <dbReference type="NCBI Taxonomy" id="235205"/>
    <lineage>
        <taxon>Bacteria</taxon>
        <taxon>Pseudomonadati</taxon>
        <taxon>Pseudomonadota</taxon>
        <taxon>Gammaproteobacteria</taxon>
        <taxon>sulfur-oxidizing symbionts</taxon>
    </lineage>
</organism>
<dbReference type="AlphaFoldDB" id="A0A1H6K281"/>
<dbReference type="RefSeq" id="WP_090717093.1">
    <property type="nucleotide sequence ID" value="NZ_CAESAP020000174.1"/>
</dbReference>
<evidence type="ECO:0000259" key="2">
    <source>
        <dbReference type="Pfam" id="PF04023"/>
    </source>
</evidence>
<name>A0A1H6K281_9GAMM</name>